<dbReference type="GO" id="GO:0005975">
    <property type="term" value="P:carbohydrate metabolic process"/>
    <property type="evidence" value="ECO:0007669"/>
    <property type="project" value="InterPro"/>
</dbReference>
<dbReference type="SUPFAM" id="SSF53067">
    <property type="entry name" value="Actin-like ATPase domain"/>
    <property type="match status" value="2"/>
</dbReference>
<proteinExistence type="inferred from homology"/>
<evidence type="ECO:0008006" key="9">
    <source>
        <dbReference type="Google" id="ProtNLM"/>
    </source>
</evidence>
<dbReference type="Pfam" id="PF02782">
    <property type="entry name" value="FGGY_C"/>
    <property type="match status" value="1"/>
</dbReference>
<evidence type="ECO:0000313" key="7">
    <source>
        <dbReference type="EMBL" id="HIR06093.1"/>
    </source>
</evidence>
<accession>A0A9D1A5E9</accession>
<dbReference type="InterPro" id="IPR018483">
    <property type="entry name" value="Carb_kinase_FGGY_CS"/>
</dbReference>
<dbReference type="PANTHER" id="PTHR43095">
    <property type="entry name" value="SUGAR KINASE"/>
    <property type="match status" value="1"/>
</dbReference>
<comment type="caution">
    <text evidence="7">The sequence shown here is derived from an EMBL/GenBank/DDBJ whole genome shotgun (WGS) entry which is preliminary data.</text>
</comment>
<dbReference type="InterPro" id="IPR018485">
    <property type="entry name" value="FGGY_C"/>
</dbReference>
<dbReference type="InterPro" id="IPR018484">
    <property type="entry name" value="FGGY_N"/>
</dbReference>
<feature type="domain" description="Carbohydrate kinase FGGY N-terminal" evidence="5">
    <location>
        <begin position="4"/>
        <end position="241"/>
    </location>
</feature>
<dbReference type="Proteomes" id="UP000824250">
    <property type="component" value="Unassembled WGS sequence"/>
</dbReference>
<protein>
    <recommendedName>
        <fullName evidence="9">Carbohydrate kinase</fullName>
    </recommendedName>
</protein>
<dbReference type="InterPro" id="IPR000577">
    <property type="entry name" value="Carb_kinase_FGGY"/>
</dbReference>
<reference evidence="7" key="1">
    <citation type="submission" date="2020-10" db="EMBL/GenBank/DDBJ databases">
        <authorList>
            <person name="Gilroy R."/>
        </authorList>
    </citation>
    <scope>NUCLEOTIDE SEQUENCE</scope>
    <source>
        <strain evidence="7">CHK180-2868</strain>
    </source>
</reference>
<keyword evidence="3 4" id="KW-0418">Kinase</keyword>
<evidence type="ECO:0000256" key="1">
    <source>
        <dbReference type="ARBA" id="ARBA00009156"/>
    </source>
</evidence>
<dbReference type="Gene3D" id="3.30.420.40">
    <property type="match status" value="2"/>
</dbReference>
<keyword evidence="2 4" id="KW-0808">Transferase</keyword>
<evidence type="ECO:0000259" key="6">
    <source>
        <dbReference type="Pfam" id="PF02782"/>
    </source>
</evidence>
<evidence type="ECO:0000313" key="8">
    <source>
        <dbReference type="Proteomes" id="UP000824250"/>
    </source>
</evidence>
<dbReference type="PROSITE" id="PS00445">
    <property type="entry name" value="FGGY_KINASES_2"/>
    <property type="match status" value="1"/>
</dbReference>
<dbReference type="InterPro" id="IPR050406">
    <property type="entry name" value="FGGY_Carb_Kinase"/>
</dbReference>
<dbReference type="GO" id="GO:0016301">
    <property type="term" value="F:kinase activity"/>
    <property type="evidence" value="ECO:0007669"/>
    <property type="project" value="UniProtKB-KW"/>
</dbReference>
<feature type="domain" description="Carbohydrate kinase FGGY C-terminal" evidence="6">
    <location>
        <begin position="253"/>
        <end position="446"/>
    </location>
</feature>
<gene>
    <name evidence="7" type="ORF">IAB28_09040</name>
</gene>
<evidence type="ECO:0000256" key="2">
    <source>
        <dbReference type="ARBA" id="ARBA00022679"/>
    </source>
</evidence>
<dbReference type="PIRSF" id="PIRSF000538">
    <property type="entry name" value="GlpK"/>
    <property type="match status" value="1"/>
</dbReference>
<dbReference type="GO" id="GO:0016773">
    <property type="term" value="F:phosphotransferase activity, alcohol group as acceptor"/>
    <property type="evidence" value="ECO:0007669"/>
    <property type="project" value="InterPro"/>
</dbReference>
<dbReference type="CDD" id="cd07773">
    <property type="entry name" value="ASKHA_NBD_FGGY_FK"/>
    <property type="match status" value="1"/>
</dbReference>
<dbReference type="Pfam" id="PF00370">
    <property type="entry name" value="FGGY_N"/>
    <property type="match status" value="1"/>
</dbReference>
<dbReference type="EMBL" id="DVGC01000051">
    <property type="protein sequence ID" value="HIR06093.1"/>
    <property type="molecule type" value="Genomic_DNA"/>
</dbReference>
<reference evidence="7" key="2">
    <citation type="journal article" date="2021" name="PeerJ">
        <title>Extensive microbial diversity within the chicken gut microbiome revealed by metagenomics and culture.</title>
        <authorList>
            <person name="Gilroy R."/>
            <person name="Ravi A."/>
            <person name="Getino M."/>
            <person name="Pursley I."/>
            <person name="Horton D.L."/>
            <person name="Alikhan N.F."/>
            <person name="Baker D."/>
            <person name="Gharbi K."/>
            <person name="Hall N."/>
            <person name="Watson M."/>
            <person name="Adriaenssens E.M."/>
            <person name="Foster-Nyarko E."/>
            <person name="Jarju S."/>
            <person name="Secka A."/>
            <person name="Antonio M."/>
            <person name="Oren A."/>
            <person name="Chaudhuri R.R."/>
            <person name="La Ragione R."/>
            <person name="Hildebrand F."/>
            <person name="Pallen M.J."/>
        </authorList>
    </citation>
    <scope>NUCLEOTIDE SEQUENCE</scope>
    <source>
        <strain evidence="7">CHK180-2868</strain>
    </source>
</reference>
<evidence type="ECO:0000256" key="3">
    <source>
        <dbReference type="ARBA" id="ARBA00022777"/>
    </source>
</evidence>
<organism evidence="7 8">
    <name type="scientific">Candidatus Copromonas faecavium</name>
    <name type="common">nom. illeg.</name>
    <dbReference type="NCBI Taxonomy" id="2840740"/>
    <lineage>
        <taxon>Bacteria</taxon>
        <taxon>Bacillati</taxon>
        <taxon>Bacillota</taxon>
        <taxon>Clostridia</taxon>
        <taxon>Lachnospirales</taxon>
        <taxon>Lachnospiraceae</taxon>
        <taxon>Candidatus Copromonas (nom. illeg.)</taxon>
    </lineage>
</organism>
<evidence type="ECO:0000259" key="5">
    <source>
        <dbReference type="Pfam" id="PF00370"/>
    </source>
</evidence>
<evidence type="ECO:0000256" key="4">
    <source>
        <dbReference type="RuleBase" id="RU003733"/>
    </source>
</evidence>
<name>A0A9D1A5E9_9FIRM</name>
<comment type="similarity">
    <text evidence="1 4">Belongs to the FGGY kinase family.</text>
</comment>
<sequence length="495" mass="55717">MAFAGLDVGTSGSKMLVYDLNGRILLKVSRRYEETGTGGHRELDPAMVLSRVEEILREVGDTCPEPIEAMAVTSLGESVVCLDEKGKPLYPSMLTGDMRGVPETKELIEKAGRERIFRTTGLPPNELYGLPKYMWLNRNTDAIRKAAAIFYYEDFIGYMLTGERKVSFSSAARSLAFDIRSEKWDEELLSYAGIRLEQMSEPVKPCTVIGRIRPEVAKRLHLNPEMEVVAGGHDQTCAALGSGLIRPEDGECGMGTCEFLFAMLPEAMMTSYMADNDFTCIPYVVPGTFLTSLEITTCGALKNWASDRIFRDLKEKLESRGESFYEYMDGKAKDLRTEVLVLPQFGSSGNPDLSMDKRGTIAGLTIHTRPEEIWLAILEGLGFQMYLSYERLLKTGVRMNRMVLTGGGAASRLTCQLRADIFNMNVCTLQSEESGTMGCMLMAATAKGAYPSLEEGIRRAVKIEREYRPNEEMHQYYMQKFERYRKLYELMHEFM</sequence>
<dbReference type="InterPro" id="IPR043129">
    <property type="entry name" value="ATPase_NBD"/>
</dbReference>
<dbReference type="AlphaFoldDB" id="A0A9D1A5E9"/>